<protein>
    <submittedName>
        <fullName evidence="3">TIGR00341 family protein</fullName>
    </submittedName>
</protein>
<keyword evidence="2" id="KW-1133">Transmembrane helix</keyword>
<organism evidence="3 4">
    <name type="scientific">Halomarina ordinaria</name>
    <dbReference type="NCBI Taxonomy" id="3033939"/>
    <lineage>
        <taxon>Archaea</taxon>
        <taxon>Methanobacteriati</taxon>
        <taxon>Methanobacteriota</taxon>
        <taxon>Stenosarchaea group</taxon>
        <taxon>Halobacteria</taxon>
        <taxon>Halobacteriales</taxon>
        <taxon>Natronomonadaceae</taxon>
        <taxon>Halomarina</taxon>
    </lineage>
</organism>
<dbReference type="InterPro" id="IPR005240">
    <property type="entry name" value="DUF389"/>
</dbReference>
<dbReference type="Proteomes" id="UP001596406">
    <property type="component" value="Unassembled WGS sequence"/>
</dbReference>
<evidence type="ECO:0000313" key="4">
    <source>
        <dbReference type="Proteomes" id="UP001596406"/>
    </source>
</evidence>
<evidence type="ECO:0000313" key="3">
    <source>
        <dbReference type="EMBL" id="MFC6836595.1"/>
    </source>
</evidence>
<feature type="transmembrane region" description="Helical" evidence="2">
    <location>
        <begin position="255"/>
        <end position="279"/>
    </location>
</feature>
<feature type="transmembrane region" description="Helical" evidence="2">
    <location>
        <begin position="186"/>
        <end position="210"/>
    </location>
</feature>
<dbReference type="Pfam" id="PF04087">
    <property type="entry name" value="DUF389"/>
    <property type="match status" value="1"/>
</dbReference>
<gene>
    <name evidence="3" type="ORF">ACFQHK_08725</name>
</gene>
<keyword evidence="2" id="KW-0812">Transmembrane</keyword>
<feature type="compositionally biased region" description="Acidic residues" evidence="1">
    <location>
        <begin position="85"/>
        <end position="106"/>
    </location>
</feature>
<name>A0ABD5U7P2_9EURY</name>
<keyword evidence="2" id="KW-0472">Membrane</keyword>
<evidence type="ECO:0000256" key="2">
    <source>
        <dbReference type="SAM" id="Phobius"/>
    </source>
</evidence>
<dbReference type="EMBL" id="JBHSXM010000001">
    <property type="protein sequence ID" value="MFC6836595.1"/>
    <property type="molecule type" value="Genomic_DNA"/>
</dbReference>
<evidence type="ECO:0000256" key="1">
    <source>
        <dbReference type="SAM" id="MobiDB-lite"/>
    </source>
</evidence>
<comment type="caution">
    <text evidence="3">The sequence shown here is derived from an EMBL/GenBank/DDBJ whole genome shotgun (WGS) entry which is preliminary data.</text>
</comment>
<dbReference type="PANTHER" id="PTHR20992:SF9">
    <property type="entry name" value="AT15442P-RELATED"/>
    <property type="match status" value="1"/>
</dbReference>
<dbReference type="NCBIfam" id="TIGR00341">
    <property type="entry name" value="TIGR00341 family protein"/>
    <property type="match status" value="1"/>
</dbReference>
<proteinExistence type="predicted"/>
<dbReference type="RefSeq" id="WP_304448277.1">
    <property type="nucleotide sequence ID" value="NZ_JARRAH010000001.1"/>
</dbReference>
<feature type="region of interest" description="Disordered" evidence="1">
    <location>
        <begin position="80"/>
        <end position="112"/>
    </location>
</feature>
<feature type="transmembrane region" description="Helical" evidence="2">
    <location>
        <begin position="330"/>
        <end position="349"/>
    </location>
</feature>
<feature type="transmembrane region" description="Helical" evidence="2">
    <location>
        <begin position="285"/>
        <end position="309"/>
    </location>
</feature>
<dbReference type="PANTHER" id="PTHR20992">
    <property type="entry name" value="AT15442P-RELATED"/>
    <property type="match status" value="1"/>
</dbReference>
<accession>A0ABD5U7P2</accession>
<reference evidence="3 4" key="1">
    <citation type="journal article" date="2019" name="Int. J. Syst. Evol. Microbiol.">
        <title>The Global Catalogue of Microorganisms (GCM) 10K type strain sequencing project: providing services to taxonomists for standard genome sequencing and annotation.</title>
        <authorList>
            <consortium name="The Broad Institute Genomics Platform"/>
            <consortium name="The Broad Institute Genome Sequencing Center for Infectious Disease"/>
            <person name="Wu L."/>
            <person name="Ma J."/>
        </authorList>
    </citation>
    <scope>NUCLEOTIDE SEQUENCE [LARGE SCALE GENOMIC DNA]</scope>
    <source>
        <strain evidence="3 4">PSRA2</strain>
    </source>
</reference>
<sequence length="456" mass="46158">MRSVRAILPAGTRADVERALADLDLGPDGSYAVVGAADGEADVLLVTVETETVETLLGALRDAGVDDGGTVAVNEASVVLPAPDEGSDDEGSPAEGDGENDEDDGEATGGTVSREELQAAMREELRDPVEYAQFTVLSAVLACSGLVLDSPTVITGSMVVAPLLGPAIASSVGSVVGDDDLVRTGLLAQVGGIALAVASATAFALLVRLLVLPTLPFGELHQVVEFSEPVVFTLVIALVAGVGAALSLTSDVSTALVGVAVATAVVPPAAAIGIGAAYWRPPVLAGAAVLLLVNVLSINLTSLLTLWARGYLPDGLFERRRVRTVSARRTLALALSVLVVSAAVGYVTVNYRANATFAGEVDDTVAESEVEATAITVEYEAGLLTRAPATVVVHAAVAPDGAAERLATRLESETGRSVSVVVYEASGRAGEVDVDTDAEPSAGVSAPQPSKGSSSS</sequence>
<keyword evidence="4" id="KW-1185">Reference proteome</keyword>
<feature type="region of interest" description="Disordered" evidence="1">
    <location>
        <begin position="429"/>
        <end position="456"/>
    </location>
</feature>
<feature type="compositionally biased region" description="Low complexity" evidence="1">
    <location>
        <begin position="445"/>
        <end position="456"/>
    </location>
</feature>
<dbReference type="AlphaFoldDB" id="A0ABD5U7P2"/>
<feature type="transmembrane region" description="Helical" evidence="2">
    <location>
        <begin position="230"/>
        <end position="248"/>
    </location>
</feature>